<evidence type="ECO:0000256" key="1">
    <source>
        <dbReference type="ARBA" id="ARBA00000707"/>
    </source>
</evidence>
<dbReference type="InterPro" id="IPR009060">
    <property type="entry name" value="UBA-like_sf"/>
</dbReference>
<dbReference type="Pfam" id="PF00627">
    <property type="entry name" value="UBA"/>
    <property type="match status" value="2"/>
</dbReference>
<evidence type="ECO:0000256" key="16">
    <source>
        <dbReference type="SAM" id="MobiDB-lite"/>
    </source>
</evidence>
<keyword evidence="3 11" id="KW-0645">Protease</keyword>
<dbReference type="InterPro" id="IPR013083">
    <property type="entry name" value="Znf_RING/FYVE/PHD"/>
</dbReference>
<evidence type="ECO:0000259" key="18">
    <source>
        <dbReference type="PROSITE" id="PS50235"/>
    </source>
</evidence>
<keyword evidence="5" id="KW-0677">Repeat</keyword>
<evidence type="ECO:0000256" key="9">
    <source>
        <dbReference type="ARBA" id="ARBA00022807"/>
    </source>
</evidence>
<dbReference type="PANTHER" id="PTHR21646">
    <property type="entry name" value="UBIQUITIN CARBOXYL-TERMINAL HYDROLASE"/>
    <property type="match status" value="1"/>
</dbReference>
<comment type="similarity">
    <text evidence="2 11 15">Belongs to the peptidase C19 family.</text>
</comment>
<evidence type="ECO:0000256" key="11">
    <source>
        <dbReference type="PIRNR" id="PIRNR016308"/>
    </source>
</evidence>
<dbReference type="InterPro" id="IPR015940">
    <property type="entry name" value="UBA"/>
</dbReference>
<dbReference type="PROSITE" id="PS00972">
    <property type="entry name" value="USP_1"/>
    <property type="match status" value="1"/>
</dbReference>
<dbReference type="GO" id="GO:0006508">
    <property type="term" value="P:proteolysis"/>
    <property type="evidence" value="ECO:0007669"/>
    <property type="project" value="UniProtKB-KW"/>
</dbReference>
<dbReference type="Gene3D" id="1.10.8.10">
    <property type="entry name" value="DNA helicase RuvA subunit, C-terminal domain"/>
    <property type="match status" value="2"/>
</dbReference>
<feature type="binding site" evidence="13">
    <location>
        <position position="201"/>
    </location>
    <ligand>
        <name>Zn(2+)</name>
        <dbReference type="ChEBI" id="CHEBI:29105"/>
    </ligand>
</feature>
<evidence type="ECO:0000313" key="20">
    <source>
        <dbReference type="EMBL" id="CAG6607768.1"/>
    </source>
</evidence>
<dbReference type="InterPro" id="IPR018200">
    <property type="entry name" value="USP_CS"/>
</dbReference>
<evidence type="ECO:0000256" key="10">
    <source>
        <dbReference type="ARBA" id="ARBA00022833"/>
    </source>
</evidence>
<dbReference type="PROSITE" id="PS00973">
    <property type="entry name" value="USP_2"/>
    <property type="match status" value="1"/>
</dbReference>
<feature type="domain" description="UBP-type" evidence="19">
    <location>
        <begin position="177"/>
        <end position="286"/>
    </location>
</feature>
<dbReference type="SMART" id="SM00165">
    <property type="entry name" value="UBA"/>
    <property type="match status" value="2"/>
</dbReference>
<name>A0A8D8LFZ5_9HEMI</name>
<dbReference type="InterPro" id="IPR050185">
    <property type="entry name" value="Ub_carboxyl-term_hydrolase"/>
</dbReference>
<feature type="region of interest" description="Disordered" evidence="16">
    <location>
        <begin position="735"/>
        <end position="759"/>
    </location>
</feature>
<evidence type="ECO:0000256" key="3">
    <source>
        <dbReference type="ARBA" id="ARBA00022670"/>
    </source>
</evidence>
<dbReference type="Pfam" id="PF00443">
    <property type="entry name" value="UCH"/>
    <property type="match status" value="1"/>
</dbReference>
<dbReference type="FunFam" id="3.30.40.10:FF:000026">
    <property type="entry name" value="Ubiquitin carboxyl-terminal hydrolase"/>
    <property type="match status" value="1"/>
</dbReference>
<keyword evidence="7 11" id="KW-0833">Ubl conjugation pathway</keyword>
<keyword evidence="8 11" id="KW-0378">Hydrolase</keyword>
<feature type="active site" description="Proton acceptor" evidence="12">
    <location>
        <position position="781"/>
    </location>
</feature>
<evidence type="ECO:0000256" key="5">
    <source>
        <dbReference type="ARBA" id="ARBA00022737"/>
    </source>
</evidence>
<protein>
    <recommendedName>
        <fullName evidence="11 15">Ubiquitin carboxyl-terminal hydrolase</fullName>
        <ecNumber evidence="11 15">3.4.19.12</ecNumber>
    </recommendedName>
</protein>
<dbReference type="PROSITE" id="PS50271">
    <property type="entry name" value="ZF_UBP"/>
    <property type="match status" value="1"/>
</dbReference>
<dbReference type="PIRSF" id="PIRSF016308">
    <property type="entry name" value="UBP"/>
    <property type="match status" value="1"/>
</dbReference>
<dbReference type="PROSITE" id="PS50235">
    <property type="entry name" value="USP_3"/>
    <property type="match status" value="1"/>
</dbReference>
<dbReference type="AlphaFoldDB" id="A0A8D8LFZ5"/>
<dbReference type="EMBL" id="HBUF01009146">
    <property type="protein sequence ID" value="CAG6607768.1"/>
    <property type="molecule type" value="Transcribed_RNA"/>
</dbReference>
<dbReference type="CDD" id="cd14294">
    <property type="entry name" value="UBA1_UBP5_like"/>
    <property type="match status" value="1"/>
</dbReference>
<dbReference type="InterPro" id="IPR038765">
    <property type="entry name" value="Papain-like_cys_pep_sf"/>
</dbReference>
<dbReference type="CDD" id="cd02658">
    <property type="entry name" value="Peptidase_C19B"/>
    <property type="match status" value="1"/>
</dbReference>
<comment type="catalytic activity">
    <reaction evidence="1 11 15">
        <text>Thiol-dependent hydrolysis of ester, thioester, amide, peptide and isopeptide bonds formed by the C-terminal Gly of ubiquitin (a 76-residue protein attached to proteins as an intracellular targeting signal).</text>
        <dbReference type="EC" id="3.4.19.12"/>
    </reaction>
</comment>
<dbReference type="Pfam" id="PF02148">
    <property type="entry name" value="zf-UBP"/>
    <property type="match status" value="1"/>
</dbReference>
<organism evidence="20">
    <name type="scientific">Cacopsylla melanoneura</name>
    <dbReference type="NCBI Taxonomy" id="428564"/>
    <lineage>
        <taxon>Eukaryota</taxon>
        <taxon>Metazoa</taxon>
        <taxon>Ecdysozoa</taxon>
        <taxon>Arthropoda</taxon>
        <taxon>Hexapoda</taxon>
        <taxon>Insecta</taxon>
        <taxon>Pterygota</taxon>
        <taxon>Neoptera</taxon>
        <taxon>Paraneoptera</taxon>
        <taxon>Hemiptera</taxon>
        <taxon>Sternorrhyncha</taxon>
        <taxon>Psylloidea</taxon>
        <taxon>Psyllidae</taxon>
        <taxon>Psyllinae</taxon>
        <taxon>Cacopsylla</taxon>
    </lineage>
</organism>
<evidence type="ECO:0000256" key="4">
    <source>
        <dbReference type="ARBA" id="ARBA00022723"/>
    </source>
</evidence>
<keyword evidence="10 11" id="KW-0862">Zinc</keyword>
<dbReference type="GO" id="GO:0008270">
    <property type="term" value="F:zinc ion binding"/>
    <property type="evidence" value="ECO:0007669"/>
    <property type="project" value="UniProtKB-UniRule"/>
</dbReference>
<evidence type="ECO:0000256" key="7">
    <source>
        <dbReference type="ARBA" id="ARBA00022786"/>
    </source>
</evidence>
<dbReference type="PROSITE" id="PS50030">
    <property type="entry name" value="UBA"/>
    <property type="match status" value="1"/>
</dbReference>
<feature type="binding site" evidence="13">
    <location>
        <position position="221"/>
    </location>
    <ligand>
        <name>Zn(2+)</name>
        <dbReference type="ChEBI" id="CHEBI:29105"/>
    </ligand>
</feature>
<dbReference type="SMART" id="SM00290">
    <property type="entry name" value="ZnF_UBP"/>
    <property type="match status" value="1"/>
</dbReference>
<dbReference type="GO" id="GO:0016579">
    <property type="term" value="P:protein deubiquitination"/>
    <property type="evidence" value="ECO:0007669"/>
    <property type="project" value="InterPro"/>
</dbReference>
<dbReference type="InterPro" id="IPR041432">
    <property type="entry name" value="UBP13_Znf-UBP_var"/>
</dbReference>
<feature type="domain" description="UBA" evidence="17">
    <location>
        <begin position="690"/>
        <end position="730"/>
    </location>
</feature>
<evidence type="ECO:0000256" key="6">
    <source>
        <dbReference type="ARBA" id="ARBA00022771"/>
    </source>
</evidence>
<feature type="active site" description="Nucleophile" evidence="12">
    <location>
        <position position="338"/>
    </location>
</feature>
<feature type="compositionally biased region" description="Low complexity" evidence="16">
    <location>
        <begin position="741"/>
        <end position="754"/>
    </location>
</feature>
<dbReference type="PANTHER" id="PTHR21646:SF10">
    <property type="entry name" value="UBIQUITIN CARBOXYL-TERMINAL HYDROLASE 14"/>
    <property type="match status" value="1"/>
</dbReference>
<dbReference type="EC" id="3.4.19.12" evidence="11 15"/>
<dbReference type="Pfam" id="PF17807">
    <property type="entry name" value="zf-UBP_var"/>
    <property type="match status" value="1"/>
</dbReference>
<evidence type="ECO:0000259" key="19">
    <source>
        <dbReference type="PROSITE" id="PS50271"/>
    </source>
</evidence>
<dbReference type="InterPro" id="IPR028889">
    <property type="entry name" value="USP"/>
</dbReference>
<dbReference type="InterPro" id="IPR001607">
    <property type="entry name" value="Znf_UBP"/>
</dbReference>
<evidence type="ECO:0000256" key="12">
    <source>
        <dbReference type="PIRSR" id="PIRSR016308-1"/>
    </source>
</evidence>
<dbReference type="GO" id="GO:0004843">
    <property type="term" value="F:cysteine-type deubiquitinase activity"/>
    <property type="evidence" value="ECO:0007669"/>
    <property type="project" value="UniProtKB-UniRule"/>
</dbReference>
<dbReference type="Gene3D" id="3.30.40.10">
    <property type="entry name" value="Zinc/RING finger domain, C3HC4 (zinc finger)"/>
    <property type="match status" value="2"/>
</dbReference>
<reference evidence="20" key="1">
    <citation type="submission" date="2021-05" db="EMBL/GenBank/DDBJ databases">
        <authorList>
            <person name="Alioto T."/>
            <person name="Alioto T."/>
            <person name="Gomez Garrido J."/>
        </authorList>
    </citation>
    <scope>NUCLEOTIDE SEQUENCE</scope>
</reference>
<keyword evidence="6 14" id="KW-0863">Zinc-finger</keyword>
<feature type="domain" description="USP" evidence="18">
    <location>
        <begin position="329"/>
        <end position="835"/>
    </location>
</feature>
<dbReference type="SUPFAM" id="SSF54001">
    <property type="entry name" value="Cysteine proteinases"/>
    <property type="match status" value="1"/>
</dbReference>
<evidence type="ECO:0000259" key="17">
    <source>
        <dbReference type="PROSITE" id="PS50030"/>
    </source>
</evidence>
<dbReference type="InterPro" id="IPR001394">
    <property type="entry name" value="Peptidase_C19_UCH"/>
</dbReference>
<evidence type="ECO:0000256" key="2">
    <source>
        <dbReference type="ARBA" id="ARBA00009085"/>
    </source>
</evidence>
<feature type="binding site" evidence="13">
    <location>
        <position position="204"/>
    </location>
    <ligand>
        <name>Zn(2+)</name>
        <dbReference type="ChEBI" id="CHEBI:29105"/>
    </ligand>
</feature>
<dbReference type="SUPFAM" id="SSF46934">
    <property type="entry name" value="UBA-like"/>
    <property type="match status" value="1"/>
</dbReference>
<accession>A0A8D8LFZ5</accession>
<dbReference type="CDD" id="cd14386">
    <property type="entry name" value="UBA2_UBP5"/>
    <property type="match status" value="1"/>
</dbReference>
<keyword evidence="4 11" id="KW-0479">Metal-binding</keyword>
<evidence type="ECO:0000256" key="13">
    <source>
        <dbReference type="PIRSR" id="PIRSR016308-3"/>
    </source>
</evidence>
<dbReference type="InterPro" id="IPR016652">
    <property type="entry name" value="Ubiquitinyl_hydrolase"/>
</dbReference>
<feature type="binding site" evidence="13">
    <location>
        <position position="234"/>
    </location>
    <ligand>
        <name>Zn(2+)</name>
        <dbReference type="ChEBI" id="CHEBI:29105"/>
    </ligand>
</feature>
<dbReference type="Gene3D" id="3.90.70.10">
    <property type="entry name" value="Cysteine proteinases"/>
    <property type="match status" value="1"/>
</dbReference>
<dbReference type="FunFam" id="1.10.8.10:FF:000086">
    <property type="entry name" value="Ubiquitin carboxyl-terminal hydrolase"/>
    <property type="match status" value="1"/>
</dbReference>
<proteinExistence type="inferred from homology"/>
<evidence type="ECO:0000256" key="14">
    <source>
        <dbReference type="PROSITE-ProRule" id="PRU00502"/>
    </source>
</evidence>
<dbReference type="SUPFAM" id="SSF57850">
    <property type="entry name" value="RING/U-box"/>
    <property type="match status" value="1"/>
</dbReference>
<evidence type="ECO:0000256" key="8">
    <source>
        <dbReference type="ARBA" id="ARBA00022801"/>
    </source>
</evidence>
<keyword evidence="9 11" id="KW-0788">Thiol protease</keyword>
<sequence>MVDSIEQFAESFQTNVRLPGAQSKVYKDECIYSFDTPDYETGLYICMKTFLGVGKDFLEQHLKKTDSNVYLHIKRTKTLLEDNSDTAQNDGHPEKKITRLAIGVEGGFDPDASKKKYDIQEHYSIVVLPSHTVIPYPNDNLPANVKESVEAILKAESARKLAEIEALAGTWDGEVRVISKHAQGLVQLDNGRKIPPTGWKCEKCDLTNNLWLNLTNGSILCGRKFFDGTGGNDHAVEHFKTTGYPLAVKLGTITKDGKADVFSYDEDEMVEDPLLAQHLAHWGINISNMEKTEKSMVELELDLNQSYGEWATLLESGSQLQPIYGPGYTGMYNLGNSCYVNSVLQTLFIVPDFVRKFYEGRDAFFQQSSAFEAPNDFNVQTGKLAHGLLSGRYSKAPPDNGPEPQNGIHPFMFKNIVGKGHPDFSTKKQQDAQEFFLHFLTLVQRSSRHGVDPTDSFKMKIEEKYICTASNKVRYNHRTEYCVPLTVPMETATNKTELEEYETKKAASEASGNRLDPKELVRARITFDSCIQYFGNMEVIEQFFSSAINDKTTAHKTTRFASFPDYLLFHMKKFTMKEDWTLAKLDVEVVMPDTIDLSALRGTGPQPGEEMLPDLAGPAPEPFLDAAILSYLGEMGFPPEACKKAAYFTKNAGPEPATEWIMQHMGDPDFGDPFVVPGTTAPPPSSAAFVPNEDAIDSITGMGFTRSQAIKALKETNNNVERAVDYMFSHAGELDSEPMDTSAPTPSQSTTPPSETYRDGSGKYRLVAFISHMGTSATVGHYVCHILRDGHWVLYNDEKVALSTVGRQFFFGEVGVGGARKLPIPPPLHLFSNNMYTYRMLDV</sequence>
<evidence type="ECO:0000256" key="15">
    <source>
        <dbReference type="RuleBase" id="RU366025"/>
    </source>
</evidence>